<dbReference type="PROSITE" id="PS00018">
    <property type="entry name" value="EF_HAND_1"/>
    <property type="match status" value="2"/>
</dbReference>
<dbReference type="PROSITE" id="PS50222">
    <property type="entry name" value="EF_HAND_2"/>
    <property type="match status" value="6"/>
</dbReference>
<feature type="domain" description="EF-hand" evidence="5">
    <location>
        <begin position="165"/>
        <end position="200"/>
    </location>
</feature>
<name>A0A077ZYZ9_STYLE</name>
<dbReference type="SUPFAM" id="SSF47473">
    <property type="entry name" value="EF-hand"/>
    <property type="match status" value="2"/>
</dbReference>
<proteinExistence type="predicted"/>
<dbReference type="Gene3D" id="1.10.238.10">
    <property type="entry name" value="EF-hand"/>
    <property type="match status" value="4"/>
</dbReference>
<evidence type="ECO:0000256" key="3">
    <source>
        <dbReference type="ARBA" id="ARBA00022837"/>
    </source>
</evidence>
<sequence length="908" mass="107548">MQQLLKKFLLTICKGEKSIEYQRQKLAMHDKFEPFAAFQRIDRDQDGLISSVEIIRFLRDNGIEEANEADCFLIVRYFDSDEDGFLNFQDFLQLLMPCDNQNLRTELAMRPNYPVSGSQFLERAIEAELTKLFERQNKDCNHEIQYREIAFNRVTEEIRQRMDSSKQFDYEKAFNSIDDWNYGYIDRKNLKSFLKKHGHLAKTEEVMAIIRRMDLDADARLSKQEFITALQPEEPYSKVMKRSSSKSAQRGVPSFANVRRISDISRYKYKPDELLKFNDNQKDVIRTFAMDRTIKALNESKSPLKSRPYMQNIDDHLQYVSPKTIQFRSRYESFARKTPGSIKSFRNKSVRQSAKKKQHQDEYSETFMIRPKKQKGGLKSANKSGQIMIKMKSHKKKSKAKIGNNEQQQSIKRRKSKIRREDVLSQSQIDPPRTYNYKQKNENDYEPINRSHIDKVNQSYTSSFNDKQQLDQQAVQSYERAENQQVQINIETYKRESPLKNDSRALHQSQKSLIYGSELRRSQKTKMNTNDYSPKHSYLRELRSSNIKESEVSPFRDTFTSLRKKERSLQSSPSLSPGKIQIQSLRQKQPSVKEFRQQEYQPLRDSPPRYQDRQPLRESPLRKQGYQPLRDSPPRMQGYQALRNSPPRQQEYQQLREKESPLRREQSHVNHYSEKEIIVSILQDFIQLEKQFEKFKNDMIVKQDFNLIDGFGILDHEGKGLLRTSDLRESMMDLGKRFTQDEIKLIFDRFNKGNDGLLKYSEFSECMTPVDTQYLKILSNKKLAYIGGPGVCPFQFDTLNKYLQFWEQVVQNEKAVDNLRQRLAIRYRIDARIAFQICDIYRDDYLTQQEVLKHNFQSIQVRQFMNDGGQNVTMDDVQLLFNRFDKNRYGKISFKEVRFLYLSNPLIV</sequence>
<feature type="domain" description="EF-hand" evidence="5">
    <location>
        <begin position="738"/>
        <end position="773"/>
    </location>
</feature>
<feature type="region of interest" description="Disordered" evidence="4">
    <location>
        <begin position="563"/>
        <end position="668"/>
    </location>
</feature>
<dbReference type="InParanoid" id="A0A077ZYZ9"/>
<evidence type="ECO:0000313" key="6">
    <source>
        <dbReference type="EMBL" id="CDW73758.1"/>
    </source>
</evidence>
<evidence type="ECO:0000313" key="7">
    <source>
        <dbReference type="Proteomes" id="UP000039865"/>
    </source>
</evidence>
<keyword evidence="1" id="KW-0479">Metal-binding</keyword>
<feature type="compositionally biased region" description="Basic residues" evidence="4">
    <location>
        <begin position="345"/>
        <end position="358"/>
    </location>
</feature>
<feature type="compositionally biased region" description="Polar residues" evidence="4">
    <location>
        <begin position="642"/>
        <end position="653"/>
    </location>
</feature>
<dbReference type="OMA" id="EANEADC"/>
<feature type="domain" description="EF-hand" evidence="5">
    <location>
        <begin position="29"/>
        <end position="64"/>
    </location>
</feature>
<dbReference type="Proteomes" id="UP000039865">
    <property type="component" value="Unassembled WGS sequence"/>
</dbReference>
<dbReference type="Pfam" id="PF13499">
    <property type="entry name" value="EF-hand_7"/>
    <property type="match status" value="3"/>
</dbReference>
<organism evidence="6 7">
    <name type="scientific">Stylonychia lemnae</name>
    <name type="common">Ciliate</name>
    <dbReference type="NCBI Taxonomy" id="5949"/>
    <lineage>
        <taxon>Eukaryota</taxon>
        <taxon>Sar</taxon>
        <taxon>Alveolata</taxon>
        <taxon>Ciliophora</taxon>
        <taxon>Intramacronucleata</taxon>
        <taxon>Spirotrichea</taxon>
        <taxon>Stichotrichia</taxon>
        <taxon>Sporadotrichida</taxon>
        <taxon>Oxytrichidae</taxon>
        <taxon>Stylonychinae</taxon>
        <taxon>Stylonychia</taxon>
    </lineage>
</organism>
<feature type="compositionally biased region" description="Basic and acidic residues" evidence="4">
    <location>
        <begin position="654"/>
        <end position="668"/>
    </location>
</feature>
<feature type="domain" description="EF-hand" evidence="5">
    <location>
        <begin position="66"/>
        <end position="101"/>
    </location>
</feature>
<keyword evidence="3" id="KW-0106">Calcium</keyword>
<keyword evidence="7" id="KW-1185">Reference proteome</keyword>
<feature type="compositionally biased region" description="Polar residues" evidence="4">
    <location>
        <begin position="569"/>
        <end position="590"/>
    </location>
</feature>
<protein>
    <submittedName>
        <fullName evidence="6">Ef hand family protein</fullName>
    </submittedName>
</protein>
<dbReference type="InterPro" id="IPR051581">
    <property type="entry name" value="Ca-bind"/>
</dbReference>
<feature type="compositionally biased region" description="Basic and acidic residues" evidence="4">
    <location>
        <begin position="606"/>
        <end position="621"/>
    </location>
</feature>
<feature type="domain" description="EF-hand" evidence="5">
    <location>
        <begin position="201"/>
        <end position="236"/>
    </location>
</feature>
<dbReference type="AlphaFoldDB" id="A0A077ZYZ9"/>
<evidence type="ECO:0000256" key="1">
    <source>
        <dbReference type="ARBA" id="ARBA00022723"/>
    </source>
</evidence>
<dbReference type="Pfam" id="PF13833">
    <property type="entry name" value="EF-hand_8"/>
    <property type="match status" value="1"/>
</dbReference>
<evidence type="ECO:0000259" key="5">
    <source>
        <dbReference type="PROSITE" id="PS50222"/>
    </source>
</evidence>
<keyword evidence="2" id="KW-0677">Repeat</keyword>
<dbReference type="InterPro" id="IPR011992">
    <property type="entry name" value="EF-hand-dom_pair"/>
</dbReference>
<dbReference type="OrthoDB" id="288385at2759"/>
<dbReference type="InterPro" id="IPR018247">
    <property type="entry name" value="EF_Hand_1_Ca_BS"/>
</dbReference>
<feature type="region of interest" description="Disordered" evidence="4">
    <location>
        <begin position="338"/>
        <end position="451"/>
    </location>
</feature>
<gene>
    <name evidence="6" type="primary">Contig13907.g14844</name>
    <name evidence="6" type="ORF">STYLEM_2746</name>
</gene>
<evidence type="ECO:0000256" key="2">
    <source>
        <dbReference type="ARBA" id="ARBA00022737"/>
    </source>
</evidence>
<accession>A0A077ZYZ9</accession>
<dbReference type="CDD" id="cd00051">
    <property type="entry name" value="EFh"/>
    <property type="match status" value="2"/>
</dbReference>
<dbReference type="SMART" id="SM00054">
    <property type="entry name" value="EFh"/>
    <property type="match status" value="6"/>
</dbReference>
<feature type="compositionally biased region" description="Basic residues" evidence="4">
    <location>
        <begin position="391"/>
        <end position="400"/>
    </location>
</feature>
<dbReference type="EMBL" id="CCKQ01002654">
    <property type="protein sequence ID" value="CDW73758.1"/>
    <property type="molecule type" value="Genomic_DNA"/>
</dbReference>
<dbReference type="GO" id="GO:0005509">
    <property type="term" value="F:calcium ion binding"/>
    <property type="evidence" value="ECO:0007669"/>
    <property type="project" value="InterPro"/>
</dbReference>
<dbReference type="PANTHER" id="PTHR34524:SF6">
    <property type="entry name" value="CALCYPHOSINE LIKE"/>
    <property type="match status" value="1"/>
</dbReference>
<evidence type="ECO:0000256" key="4">
    <source>
        <dbReference type="SAM" id="MobiDB-lite"/>
    </source>
</evidence>
<feature type="compositionally biased region" description="Basic and acidic residues" evidence="4">
    <location>
        <begin position="439"/>
        <end position="451"/>
    </location>
</feature>
<reference evidence="6 7" key="1">
    <citation type="submission" date="2014-06" db="EMBL/GenBank/DDBJ databases">
        <authorList>
            <person name="Swart Estienne"/>
        </authorList>
    </citation>
    <scope>NUCLEOTIDE SEQUENCE [LARGE SCALE GENOMIC DNA]</scope>
    <source>
        <strain evidence="6 7">130c</strain>
    </source>
</reference>
<dbReference type="InterPro" id="IPR002048">
    <property type="entry name" value="EF_hand_dom"/>
</dbReference>
<feature type="domain" description="EF-hand" evidence="5">
    <location>
        <begin position="872"/>
        <end position="907"/>
    </location>
</feature>
<dbReference type="PANTHER" id="PTHR34524">
    <property type="entry name" value="CALCYPHOSIN"/>
    <property type="match status" value="1"/>
</dbReference>
<feature type="region of interest" description="Disordered" evidence="4">
    <location>
        <begin position="499"/>
        <end position="538"/>
    </location>
</feature>